<dbReference type="InterPro" id="IPR011727">
    <property type="entry name" value="CHP02117"/>
</dbReference>
<keyword evidence="1" id="KW-0812">Transmembrane</keyword>
<evidence type="ECO:0000313" key="3">
    <source>
        <dbReference type="Proteomes" id="UP000642938"/>
    </source>
</evidence>
<dbReference type="NCBIfam" id="TIGR02117">
    <property type="entry name" value="chp_urease_rgn"/>
    <property type="match status" value="1"/>
</dbReference>
<proteinExistence type="predicted"/>
<evidence type="ECO:0008006" key="4">
    <source>
        <dbReference type="Google" id="ProtNLM"/>
    </source>
</evidence>
<organism evidence="2 3">
    <name type="scientific">Pedobacter zeae</name>
    <dbReference type="NCBI Taxonomy" id="1737356"/>
    <lineage>
        <taxon>Bacteria</taxon>
        <taxon>Pseudomonadati</taxon>
        <taxon>Bacteroidota</taxon>
        <taxon>Sphingobacteriia</taxon>
        <taxon>Sphingobacteriales</taxon>
        <taxon>Sphingobacteriaceae</taxon>
        <taxon>Pedobacter</taxon>
    </lineage>
</organism>
<keyword evidence="1" id="KW-0472">Membrane</keyword>
<name>A0ABQ1Y2A1_9SPHI</name>
<gene>
    <name evidence="2" type="ORF">GCM10007422_27820</name>
</gene>
<keyword evidence="1" id="KW-1133">Transmembrane helix</keyword>
<keyword evidence="3" id="KW-1185">Reference proteome</keyword>
<sequence length="261" mass="30033">MFFDAGINKINIRRLGYQKHSFCIKLKINNQDSMNKRFLKYASKFCTVFILLIGVYFLTAFFASRITVNPNPTNPKEIAIYIMTNGVHTDIVVPAVTAQVNWTKEIRYQNTLAADSTYRYLAMGWGDKKFYLETPEFSDLKLSNGLRAISGLSASAMHTTYYQNIQEDTRCKKIMISKAQYQQLIHYILNSFKKNKEGHLIKVKSNVHYDIGDAFYEAKGSYSIFKTCNTWANAALKACGQRSCLWTIFDTGIFLKYSLRK</sequence>
<dbReference type="EMBL" id="BMHZ01000003">
    <property type="protein sequence ID" value="GGH09612.1"/>
    <property type="molecule type" value="Genomic_DNA"/>
</dbReference>
<dbReference type="Pfam" id="PF09601">
    <property type="entry name" value="DUF2459"/>
    <property type="match status" value="1"/>
</dbReference>
<dbReference type="Proteomes" id="UP000642938">
    <property type="component" value="Unassembled WGS sequence"/>
</dbReference>
<accession>A0ABQ1Y2A1</accession>
<feature type="transmembrane region" description="Helical" evidence="1">
    <location>
        <begin position="41"/>
        <end position="63"/>
    </location>
</feature>
<comment type="caution">
    <text evidence="2">The sequence shown here is derived from an EMBL/GenBank/DDBJ whole genome shotgun (WGS) entry which is preliminary data.</text>
</comment>
<evidence type="ECO:0000313" key="2">
    <source>
        <dbReference type="EMBL" id="GGH09612.1"/>
    </source>
</evidence>
<reference evidence="3" key="1">
    <citation type="journal article" date="2019" name="Int. J. Syst. Evol. Microbiol.">
        <title>The Global Catalogue of Microorganisms (GCM) 10K type strain sequencing project: providing services to taxonomists for standard genome sequencing and annotation.</title>
        <authorList>
            <consortium name="The Broad Institute Genomics Platform"/>
            <consortium name="The Broad Institute Genome Sequencing Center for Infectious Disease"/>
            <person name="Wu L."/>
            <person name="Ma J."/>
        </authorList>
    </citation>
    <scope>NUCLEOTIDE SEQUENCE [LARGE SCALE GENOMIC DNA]</scope>
    <source>
        <strain evidence="3">CGMCC 1.15287</strain>
    </source>
</reference>
<evidence type="ECO:0000256" key="1">
    <source>
        <dbReference type="SAM" id="Phobius"/>
    </source>
</evidence>
<protein>
    <recommendedName>
        <fullName evidence="4">TIGR02117 family protein</fullName>
    </recommendedName>
</protein>